<keyword evidence="1" id="KW-0175">Coiled coil</keyword>
<dbReference type="Proteomes" id="UP000252378">
    <property type="component" value="Unassembled WGS sequence"/>
</dbReference>
<organism evidence="2 3">
    <name type="scientific">Faecalibacterium prausnitzii</name>
    <dbReference type="NCBI Taxonomy" id="853"/>
    <lineage>
        <taxon>Bacteria</taxon>
        <taxon>Bacillati</taxon>
        <taxon>Bacillota</taxon>
        <taxon>Clostridia</taxon>
        <taxon>Eubacteriales</taxon>
        <taxon>Oscillospiraceae</taxon>
        <taxon>Faecalibacterium</taxon>
    </lineage>
</organism>
<comment type="caution">
    <text evidence="2">The sequence shown here is derived from an EMBL/GenBank/DDBJ whole genome shotgun (WGS) entry which is preliminary data.</text>
</comment>
<accession>A0A367FT96</accession>
<sequence>MSDSTLKELWQQVAEKKSCEAKQKELTAQRDTLADRLKKLEKSKLAEQADVDRLEGHSLAAFFYQVIGKMDEKLDKERQEAYAARVKYDAALHDLSSVDADL</sequence>
<protein>
    <submittedName>
        <fullName evidence="2">Uncharacterized protein</fullName>
    </submittedName>
</protein>
<dbReference type="EMBL" id="PXUP01000058">
    <property type="protein sequence ID" value="RCH41677.1"/>
    <property type="molecule type" value="Genomic_DNA"/>
</dbReference>
<name>A0A367FT96_9FIRM</name>
<evidence type="ECO:0000313" key="2">
    <source>
        <dbReference type="EMBL" id="RCH41677.1"/>
    </source>
</evidence>
<feature type="coiled-coil region" evidence="1">
    <location>
        <begin position="23"/>
        <end position="57"/>
    </location>
</feature>
<proteinExistence type="predicted"/>
<evidence type="ECO:0000313" key="3">
    <source>
        <dbReference type="Proteomes" id="UP000252378"/>
    </source>
</evidence>
<dbReference type="AlphaFoldDB" id="A0A367FT96"/>
<reference evidence="2 3" key="1">
    <citation type="submission" date="2018-03" db="EMBL/GenBank/DDBJ databases">
        <title>Complete genome sequencing of Faecalibacterium prausnitzii strains isolated from the human gut.</title>
        <authorList>
            <person name="Fitzgerald B.C."/>
            <person name="Shkoporov A.N."/>
            <person name="Ross P.R."/>
            <person name="Hill C."/>
        </authorList>
    </citation>
    <scope>NUCLEOTIDE SEQUENCE [LARGE SCALE GENOMIC DNA]</scope>
    <source>
        <strain evidence="2 3">ATCC 27768</strain>
    </source>
</reference>
<gene>
    <name evidence="2" type="ORF">C7J97_14635</name>
</gene>
<feature type="non-terminal residue" evidence="2">
    <location>
        <position position="102"/>
    </location>
</feature>
<evidence type="ECO:0000256" key="1">
    <source>
        <dbReference type="SAM" id="Coils"/>
    </source>
</evidence>